<protein>
    <recommendedName>
        <fullName evidence="9">Histidine--tRNA ligase</fullName>
        <ecNumber evidence="9">6.1.1.21</ecNumber>
    </recommendedName>
    <alternativeName>
        <fullName evidence="9">Histidyl-tRNA synthetase</fullName>
        <shortName evidence="9">HisRS</shortName>
    </alternativeName>
</protein>
<dbReference type="InterPro" id="IPR004516">
    <property type="entry name" value="HisRS/HisZ"/>
</dbReference>
<evidence type="ECO:0000256" key="2">
    <source>
        <dbReference type="ARBA" id="ARBA00011738"/>
    </source>
</evidence>
<dbReference type="InterPro" id="IPR015807">
    <property type="entry name" value="His-tRNA-ligase"/>
</dbReference>
<dbReference type="GO" id="GO:0005524">
    <property type="term" value="F:ATP binding"/>
    <property type="evidence" value="ECO:0007669"/>
    <property type="project" value="UniProtKB-UniRule"/>
</dbReference>
<dbReference type="Gene3D" id="3.40.50.800">
    <property type="entry name" value="Anticodon-binding domain"/>
    <property type="match status" value="1"/>
</dbReference>
<dbReference type="Pfam" id="PF03129">
    <property type="entry name" value="HGTP_anticodon"/>
    <property type="match status" value="1"/>
</dbReference>
<organism evidence="12 13">
    <name type="scientific">Rhodohalobacter mucosus</name>
    <dbReference type="NCBI Taxonomy" id="2079485"/>
    <lineage>
        <taxon>Bacteria</taxon>
        <taxon>Pseudomonadati</taxon>
        <taxon>Balneolota</taxon>
        <taxon>Balneolia</taxon>
        <taxon>Balneolales</taxon>
        <taxon>Balneolaceae</taxon>
        <taxon>Rhodohalobacter</taxon>
    </lineage>
</organism>
<dbReference type="InterPro" id="IPR036621">
    <property type="entry name" value="Anticodon-bd_dom_sf"/>
</dbReference>
<dbReference type="EC" id="6.1.1.21" evidence="9"/>
<dbReference type="PANTHER" id="PTHR43707:SF1">
    <property type="entry name" value="HISTIDINE--TRNA LIGASE, MITOCHONDRIAL-RELATED"/>
    <property type="match status" value="1"/>
</dbReference>
<reference evidence="12 13" key="1">
    <citation type="submission" date="2018-05" db="EMBL/GenBank/DDBJ databases">
        <title>Rhodohalobacter halophilus gen. nov., sp. nov., a moderately halophilic member of the family Balneolaceae.</title>
        <authorList>
            <person name="Liu Z.-W."/>
        </authorList>
    </citation>
    <scope>NUCLEOTIDE SEQUENCE [LARGE SCALE GENOMIC DNA]</scope>
    <source>
        <strain evidence="12 13">8A47</strain>
    </source>
</reference>
<dbReference type="Gene3D" id="3.30.930.10">
    <property type="entry name" value="Bira Bifunctional Protein, Domain 2"/>
    <property type="match status" value="1"/>
</dbReference>
<evidence type="ECO:0000259" key="11">
    <source>
        <dbReference type="PROSITE" id="PS50862"/>
    </source>
</evidence>
<dbReference type="OrthoDB" id="9800814at2"/>
<dbReference type="Proteomes" id="UP000245533">
    <property type="component" value="Unassembled WGS sequence"/>
</dbReference>
<feature type="binding site" evidence="10">
    <location>
        <position position="132"/>
    </location>
    <ligand>
        <name>L-histidine</name>
        <dbReference type="ChEBI" id="CHEBI:57595"/>
    </ligand>
</feature>
<feature type="binding site" evidence="10">
    <location>
        <position position="259"/>
    </location>
    <ligand>
        <name>L-histidine</name>
        <dbReference type="ChEBI" id="CHEBI:57595"/>
    </ligand>
</feature>
<dbReference type="Pfam" id="PF13393">
    <property type="entry name" value="tRNA-synt_His"/>
    <property type="match status" value="1"/>
</dbReference>
<sequence>MAQPTYTTHAGMVDILPDDVRKWQFLEELIREEAHRFNFEEIRTPIMEQTELIVRGLGQLTDIVSKEIFAFSRGDDNYVLRPELTAPVVRAYIEHHLDQRGGSQKLYYIGPMFRAERPQKGRQRQFHQFGVEIIGSSDAVADAEVIAFMIHIYNRIGIKNTRLKLNSIGDPESREAYKNALKSHLKPHFDKLSDVSKKRFEKNPLRILDSKEEEDRPFIESAPLITDYLSQESKAHYDRVKQYLGDLDISFEEDPYLVRGMDYYTQTAFELISPDLGAQDALAGGGRYDLLVEEIGGQPTPAVGFAAGMERLMIACEELDIPLGTEKHVDLYVVTLGDQARRWGLSSLRQFRNRGISATMDYMGRSMKAQMKDANRENAHYALIVGDNELRENRFTLRNMKESDEQQLSLDEIIVILKNSLTGQKES</sequence>
<keyword evidence="9" id="KW-0963">Cytoplasm</keyword>
<dbReference type="SUPFAM" id="SSF52954">
    <property type="entry name" value="Class II aaRS ABD-related"/>
    <property type="match status" value="1"/>
</dbReference>
<feature type="binding site" evidence="10">
    <location>
        <position position="128"/>
    </location>
    <ligand>
        <name>L-histidine</name>
        <dbReference type="ChEBI" id="CHEBI:57595"/>
    </ligand>
</feature>
<dbReference type="GO" id="GO:0006427">
    <property type="term" value="P:histidyl-tRNA aminoacylation"/>
    <property type="evidence" value="ECO:0007669"/>
    <property type="project" value="UniProtKB-UniRule"/>
</dbReference>
<feature type="domain" description="Aminoacyl-transfer RNA synthetases class-II family profile" evidence="11">
    <location>
        <begin position="11"/>
        <end position="315"/>
    </location>
</feature>
<keyword evidence="4 9" id="KW-0547">Nucleotide-binding</keyword>
<dbReference type="RefSeq" id="WP_109643681.1">
    <property type="nucleotide sequence ID" value="NZ_QGGB01000001.1"/>
</dbReference>
<dbReference type="InterPro" id="IPR045864">
    <property type="entry name" value="aa-tRNA-synth_II/BPL/LPL"/>
</dbReference>
<dbReference type="PANTHER" id="PTHR43707">
    <property type="entry name" value="HISTIDYL-TRNA SYNTHETASE"/>
    <property type="match status" value="1"/>
</dbReference>
<evidence type="ECO:0000256" key="10">
    <source>
        <dbReference type="PIRSR" id="PIRSR001549-1"/>
    </source>
</evidence>
<feature type="binding site" evidence="10">
    <location>
        <position position="114"/>
    </location>
    <ligand>
        <name>L-histidine</name>
        <dbReference type="ChEBI" id="CHEBI:57595"/>
    </ligand>
</feature>
<evidence type="ECO:0000256" key="5">
    <source>
        <dbReference type="ARBA" id="ARBA00022840"/>
    </source>
</evidence>
<dbReference type="AlphaFoldDB" id="A0A316TU63"/>
<dbReference type="CDD" id="cd00859">
    <property type="entry name" value="HisRS_anticodon"/>
    <property type="match status" value="1"/>
</dbReference>
<comment type="caution">
    <text evidence="12">The sequence shown here is derived from an EMBL/GenBank/DDBJ whole genome shotgun (WGS) entry which is preliminary data.</text>
</comment>
<dbReference type="InterPro" id="IPR041715">
    <property type="entry name" value="HisRS-like_core"/>
</dbReference>
<dbReference type="HAMAP" id="MF_00127">
    <property type="entry name" value="His_tRNA_synth"/>
    <property type="match status" value="1"/>
</dbReference>
<evidence type="ECO:0000313" key="13">
    <source>
        <dbReference type="Proteomes" id="UP000245533"/>
    </source>
</evidence>
<name>A0A316TU63_9BACT</name>
<evidence type="ECO:0000256" key="3">
    <source>
        <dbReference type="ARBA" id="ARBA00022598"/>
    </source>
</evidence>
<comment type="subunit">
    <text evidence="2 9">Homodimer.</text>
</comment>
<dbReference type="InterPro" id="IPR004154">
    <property type="entry name" value="Anticodon-bd"/>
</dbReference>
<evidence type="ECO:0000256" key="8">
    <source>
        <dbReference type="ARBA" id="ARBA00047639"/>
    </source>
</evidence>
<evidence type="ECO:0000256" key="1">
    <source>
        <dbReference type="ARBA" id="ARBA00008226"/>
    </source>
</evidence>
<evidence type="ECO:0000256" key="6">
    <source>
        <dbReference type="ARBA" id="ARBA00022917"/>
    </source>
</evidence>
<dbReference type="PIRSF" id="PIRSF001549">
    <property type="entry name" value="His-tRNA_synth"/>
    <property type="match status" value="1"/>
</dbReference>
<keyword evidence="3 9" id="KW-0436">Ligase</keyword>
<accession>A0A316TU63</accession>
<keyword evidence="5 9" id="KW-0067">ATP-binding</keyword>
<dbReference type="InterPro" id="IPR033656">
    <property type="entry name" value="HisRS_anticodon"/>
</dbReference>
<feature type="binding site" evidence="10">
    <location>
        <begin position="263"/>
        <end position="264"/>
    </location>
    <ligand>
        <name>L-histidine</name>
        <dbReference type="ChEBI" id="CHEBI:57595"/>
    </ligand>
</feature>
<keyword evidence="13" id="KW-1185">Reference proteome</keyword>
<proteinExistence type="inferred from homology"/>
<dbReference type="InterPro" id="IPR006195">
    <property type="entry name" value="aa-tRNA-synth_II"/>
</dbReference>
<evidence type="ECO:0000256" key="9">
    <source>
        <dbReference type="HAMAP-Rule" id="MF_00127"/>
    </source>
</evidence>
<keyword evidence="7 9" id="KW-0030">Aminoacyl-tRNA synthetase</keyword>
<keyword evidence="6 9" id="KW-0648">Protein biosynthesis</keyword>
<comment type="catalytic activity">
    <reaction evidence="8 9">
        <text>tRNA(His) + L-histidine + ATP = L-histidyl-tRNA(His) + AMP + diphosphate + H(+)</text>
        <dbReference type="Rhea" id="RHEA:17313"/>
        <dbReference type="Rhea" id="RHEA-COMP:9665"/>
        <dbReference type="Rhea" id="RHEA-COMP:9689"/>
        <dbReference type="ChEBI" id="CHEBI:15378"/>
        <dbReference type="ChEBI" id="CHEBI:30616"/>
        <dbReference type="ChEBI" id="CHEBI:33019"/>
        <dbReference type="ChEBI" id="CHEBI:57595"/>
        <dbReference type="ChEBI" id="CHEBI:78442"/>
        <dbReference type="ChEBI" id="CHEBI:78527"/>
        <dbReference type="ChEBI" id="CHEBI:456215"/>
        <dbReference type="EC" id="6.1.1.21"/>
    </reaction>
</comment>
<evidence type="ECO:0000313" key="12">
    <source>
        <dbReference type="EMBL" id="PWN08103.1"/>
    </source>
</evidence>
<dbReference type="CDD" id="cd00773">
    <property type="entry name" value="HisRS-like_core"/>
    <property type="match status" value="1"/>
</dbReference>
<evidence type="ECO:0000256" key="4">
    <source>
        <dbReference type="ARBA" id="ARBA00022741"/>
    </source>
</evidence>
<evidence type="ECO:0000256" key="7">
    <source>
        <dbReference type="ARBA" id="ARBA00023146"/>
    </source>
</evidence>
<feature type="binding site" evidence="10">
    <location>
        <begin position="83"/>
        <end position="85"/>
    </location>
    <ligand>
        <name>L-histidine</name>
        <dbReference type="ChEBI" id="CHEBI:57595"/>
    </ligand>
</feature>
<dbReference type="PROSITE" id="PS50862">
    <property type="entry name" value="AA_TRNA_LIGASE_II"/>
    <property type="match status" value="1"/>
</dbReference>
<dbReference type="GO" id="GO:0004821">
    <property type="term" value="F:histidine-tRNA ligase activity"/>
    <property type="evidence" value="ECO:0007669"/>
    <property type="project" value="UniProtKB-UniRule"/>
</dbReference>
<dbReference type="EMBL" id="QGGB01000001">
    <property type="protein sequence ID" value="PWN08103.1"/>
    <property type="molecule type" value="Genomic_DNA"/>
</dbReference>
<dbReference type="GO" id="GO:0005737">
    <property type="term" value="C:cytoplasm"/>
    <property type="evidence" value="ECO:0007669"/>
    <property type="project" value="UniProtKB-SubCell"/>
</dbReference>
<gene>
    <name evidence="9" type="primary">hisS</name>
    <name evidence="12" type="ORF">DDZ15_00250</name>
</gene>
<dbReference type="NCBIfam" id="TIGR00442">
    <property type="entry name" value="hisS"/>
    <property type="match status" value="1"/>
</dbReference>
<dbReference type="SUPFAM" id="SSF55681">
    <property type="entry name" value="Class II aaRS and biotin synthetases"/>
    <property type="match status" value="1"/>
</dbReference>
<comment type="subcellular location">
    <subcellularLocation>
        <location evidence="9">Cytoplasm</location>
    </subcellularLocation>
</comment>
<comment type="similarity">
    <text evidence="1 9">Belongs to the class-II aminoacyl-tRNA synthetase family.</text>
</comment>